<protein>
    <submittedName>
        <fullName evidence="1">Uncharacterized protein</fullName>
    </submittedName>
</protein>
<name>G4CNY5_9NEIS</name>
<dbReference type="HOGENOM" id="CLU_3219134_0_0_4"/>
<comment type="caution">
    <text evidence="1">The sequence shown here is derived from an EMBL/GenBank/DDBJ whole genome shotgun (WGS) entry which is preliminary data.</text>
</comment>
<keyword evidence="2" id="KW-1185">Reference proteome</keyword>
<evidence type="ECO:0000313" key="1">
    <source>
        <dbReference type="EMBL" id="EGZ48935.1"/>
    </source>
</evidence>
<dbReference type="EMBL" id="AGAZ01000032">
    <property type="protein sequence ID" value="EGZ48935.1"/>
    <property type="molecule type" value="Genomic_DNA"/>
</dbReference>
<accession>G4CNY5</accession>
<gene>
    <name evidence="1" type="ORF">HMPREF9370_0794</name>
</gene>
<reference evidence="1 2" key="1">
    <citation type="submission" date="2011-06" db="EMBL/GenBank/DDBJ databases">
        <authorList>
            <person name="Muzny D."/>
            <person name="Qin X."/>
            <person name="Deng J."/>
            <person name="Jiang H."/>
            <person name="Liu Y."/>
            <person name="Qu J."/>
            <person name="Song X.-Z."/>
            <person name="Zhang L."/>
            <person name="Thornton R."/>
            <person name="Coyle M."/>
            <person name="Francisco L."/>
            <person name="Jackson L."/>
            <person name="Javaid M."/>
            <person name="Korchina V."/>
            <person name="Kovar C."/>
            <person name="Mata R."/>
            <person name="Mathew T."/>
            <person name="Ngo R."/>
            <person name="Nguyen L."/>
            <person name="Nguyen N."/>
            <person name="Okwuonu G."/>
            <person name="Ongeri F."/>
            <person name="Pham C."/>
            <person name="Simmons D."/>
            <person name="Wilczek-Boney K."/>
            <person name="Hale W."/>
            <person name="Jakkamsetti A."/>
            <person name="Pham P."/>
            <person name="Ruth R."/>
            <person name="San Lucas F."/>
            <person name="Warren J."/>
            <person name="Zhang J."/>
            <person name="Zhao Z."/>
            <person name="Zhou C."/>
            <person name="Zhu D."/>
            <person name="Lee S."/>
            <person name="Bess C."/>
            <person name="Blankenburg K."/>
            <person name="Forbes L."/>
            <person name="Fu Q."/>
            <person name="Gubbala S."/>
            <person name="Hirani K."/>
            <person name="Jayaseelan J.C."/>
            <person name="Lara F."/>
            <person name="Munidasa M."/>
            <person name="Palculict T."/>
            <person name="Patil S."/>
            <person name="Pu L.-L."/>
            <person name="Saada N."/>
            <person name="Tang L."/>
            <person name="Weissenberger G."/>
            <person name="Zhu Y."/>
            <person name="Hemphill L."/>
            <person name="Shang Y."/>
            <person name="Youmans B."/>
            <person name="Ayvaz T."/>
            <person name="Ross M."/>
            <person name="Santibanez J."/>
            <person name="Aqrawi P."/>
            <person name="Gross S."/>
            <person name="Joshi V."/>
            <person name="Fowler G."/>
            <person name="Nazareth L."/>
            <person name="Reid J."/>
            <person name="Worley K."/>
            <person name="Petrosino J."/>
            <person name="Highlander S."/>
            <person name="Gibbs R."/>
        </authorList>
    </citation>
    <scope>NUCLEOTIDE SEQUENCE [LARGE SCALE GENOMIC DNA]</scope>
    <source>
        <strain evidence="1 2">9715</strain>
    </source>
</reference>
<dbReference type="AlphaFoldDB" id="G4CNY5"/>
<organism evidence="1 2">
    <name type="scientific">Neisseria wadsworthii 9715</name>
    <dbReference type="NCBI Taxonomy" id="1030841"/>
    <lineage>
        <taxon>Bacteria</taxon>
        <taxon>Pseudomonadati</taxon>
        <taxon>Pseudomonadota</taxon>
        <taxon>Betaproteobacteria</taxon>
        <taxon>Neisseriales</taxon>
        <taxon>Neisseriaceae</taxon>
        <taxon>Neisseria</taxon>
    </lineage>
</organism>
<proteinExistence type="predicted"/>
<sequence length="44" mass="5479">MCYLCHFCEPFTVYLLYTRLDGAYRQILIIFYKNNYILMIFKEN</sequence>
<evidence type="ECO:0000313" key="2">
    <source>
        <dbReference type="Proteomes" id="UP000005336"/>
    </source>
</evidence>
<dbReference type="Proteomes" id="UP000005336">
    <property type="component" value="Unassembled WGS sequence"/>
</dbReference>
<dbReference type="STRING" id="1030841.HMPREF9370_0794"/>